<dbReference type="InterPro" id="IPR011006">
    <property type="entry name" value="CheY-like_superfamily"/>
</dbReference>
<dbReference type="SMART" id="SM00448">
    <property type="entry name" value="REC"/>
    <property type="match status" value="1"/>
</dbReference>
<dbReference type="PANTHER" id="PTHR43214">
    <property type="entry name" value="TWO-COMPONENT RESPONSE REGULATOR"/>
    <property type="match status" value="1"/>
</dbReference>
<comment type="caution">
    <text evidence="6">The sequence shown here is derived from an EMBL/GenBank/DDBJ whole genome shotgun (WGS) entry which is preliminary data.</text>
</comment>
<dbReference type="InterPro" id="IPR016032">
    <property type="entry name" value="Sig_transdc_resp-reg_C-effctor"/>
</dbReference>
<dbReference type="PANTHER" id="PTHR43214:SF37">
    <property type="entry name" value="TRANSCRIPTIONAL REGULATORY PROTEIN YDFI"/>
    <property type="match status" value="1"/>
</dbReference>
<dbReference type="InterPro" id="IPR058245">
    <property type="entry name" value="NreC/VraR/RcsB-like_REC"/>
</dbReference>
<dbReference type="Pfam" id="PF00072">
    <property type="entry name" value="Response_reg"/>
    <property type="match status" value="1"/>
</dbReference>
<dbReference type="Gene3D" id="3.40.50.2300">
    <property type="match status" value="1"/>
</dbReference>
<protein>
    <submittedName>
        <fullName evidence="6">Response regulator transcription factor</fullName>
    </submittedName>
</protein>
<evidence type="ECO:0000259" key="4">
    <source>
        <dbReference type="PROSITE" id="PS50043"/>
    </source>
</evidence>
<gene>
    <name evidence="6" type="ORF">GCM10022399_09570</name>
</gene>
<evidence type="ECO:0000313" key="6">
    <source>
        <dbReference type="EMBL" id="GAA3695131.1"/>
    </source>
</evidence>
<keyword evidence="7" id="KW-1185">Reference proteome</keyword>
<dbReference type="CDD" id="cd06170">
    <property type="entry name" value="LuxR_C_like"/>
    <property type="match status" value="1"/>
</dbReference>
<evidence type="ECO:0000256" key="3">
    <source>
        <dbReference type="PROSITE-ProRule" id="PRU00169"/>
    </source>
</evidence>
<dbReference type="PRINTS" id="PR00038">
    <property type="entry name" value="HTHLUXR"/>
</dbReference>
<keyword evidence="2" id="KW-0238">DNA-binding</keyword>
<dbReference type="SMART" id="SM00421">
    <property type="entry name" value="HTH_LUXR"/>
    <property type="match status" value="1"/>
</dbReference>
<name>A0ABP7CVK3_9MICO</name>
<dbReference type="InterPro" id="IPR001789">
    <property type="entry name" value="Sig_transdc_resp-reg_receiver"/>
</dbReference>
<dbReference type="Pfam" id="PF00196">
    <property type="entry name" value="GerE"/>
    <property type="match status" value="1"/>
</dbReference>
<feature type="domain" description="HTH luxR-type" evidence="4">
    <location>
        <begin position="162"/>
        <end position="227"/>
    </location>
</feature>
<proteinExistence type="predicted"/>
<sequence>MPPVPLVTDLIRVLVVDDHVLFRRALQVVLAVEEGIEVVAEAADGVEAVREAERTVPDVIVMDVGMPKRGGIDACRIIKQHVPSALILMLTGSDDDDDLFEAIRAGADGYLLKGVTEDIATGIRGVTNGESQLSPAIATKLLLEFRHIQERHGAPAPAPTPELEGRPHLTDREVEILQRVAQGRLNREIATELGISEHTVRSHIRNILEKLQVHSRTEAAMYAVRQRLIDPGGE</sequence>
<feature type="domain" description="Response regulatory" evidence="5">
    <location>
        <begin position="12"/>
        <end position="128"/>
    </location>
</feature>
<dbReference type="PROSITE" id="PS00622">
    <property type="entry name" value="HTH_LUXR_1"/>
    <property type="match status" value="1"/>
</dbReference>
<dbReference type="PROSITE" id="PS50043">
    <property type="entry name" value="HTH_LUXR_2"/>
    <property type="match status" value="1"/>
</dbReference>
<dbReference type="PROSITE" id="PS50110">
    <property type="entry name" value="RESPONSE_REGULATORY"/>
    <property type="match status" value="1"/>
</dbReference>
<dbReference type="InterPro" id="IPR000792">
    <property type="entry name" value="Tscrpt_reg_LuxR_C"/>
</dbReference>
<evidence type="ECO:0000256" key="2">
    <source>
        <dbReference type="ARBA" id="ARBA00023125"/>
    </source>
</evidence>
<keyword evidence="1 3" id="KW-0597">Phosphoprotein</keyword>
<organism evidence="6 7">
    <name type="scientific">Terrabacter ginsenosidimutans</name>
    <dbReference type="NCBI Taxonomy" id="490575"/>
    <lineage>
        <taxon>Bacteria</taxon>
        <taxon>Bacillati</taxon>
        <taxon>Actinomycetota</taxon>
        <taxon>Actinomycetes</taxon>
        <taxon>Micrococcales</taxon>
        <taxon>Intrasporangiaceae</taxon>
        <taxon>Terrabacter</taxon>
    </lineage>
</organism>
<feature type="modified residue" description="4-aspartylphosphate" evidence="3">
    <location>
        <position position="63"/>
    </location>
</feature>
<evidence type="ECO:0000259" key="5">
    <source>
        <dbReference type="PROSITE" id="PS50110"/>
    </source>
</evidence>
<dbReference type="SUPFAM" id="SSF46894">
    <property type="entry name" value="C-terminal effector domain of the bipartite response regulators"/>
    <property type="match status" value="1"/>
</dbReference>
<dbReference type="SUPFAM" id="SSF52172">
    <property type="entry name" value="CheY-like"/>
    <property type="match status" value="1"/>
</dbReference>
<dbReference type="EMBL" id="BAABDC010000001">
    <property type="protein sequence ID" value="GAA3695131.1"/>
    <property type="molecule type" value="Genomic_DNA"/>
</dbReference>
<reference evidence="7" key="1">
    <citation type="journal article" date="2019" name="Int. J. Syst. Evol. Microbiol.">
        <title>The Global Catalogue of Microorganisms (GCM) 10K type strain sequencing project: providing services to taxonomists for standard genome sequencing and annotation.</title>
        <authorList>
            <consortium name="The Broad Institute Genomics Platform"/>
            <consortium name="The Broad Institute Genome Sequencing Center for Infectious Disease"/>
            <person name="Wu L."/>
            <person name="Ma J."/>
        </authorList>
    </citation>
    <scope>NUCLEOTIDE SEQUENCE [LARGE SCALE GENOMIC DNA]</scope>
    <source>
        <strain evidence="7">JCM 17125</strain>
    </source>
</reference>
<dbReference type="CDD" id="cd17535">
    <property type="entry name" value="REC_NarL-like"/>
    <property type="match status" value="1"/>
</dbReference>
<accession>A0ABP7CVK3</accession>
<evidence type="ECO:0000256" key="1">
    <source>
        <dbReference type="ARBA" id="ARBA00022553"/>
    </source>
</evidence>
<dbReference type="InterPro" id="IPR039420">
    <property type="entry name" value="WalR-like"/>
</dbReference>
<evidence type="ECO:0000313" key="7">
    <source>
        <dbReference type="Proteomes" id="UP001501468"/>
    </source>
</evidence>
<dbReference type="Proteomes" id="UP001501468">
    <property type="component" value="Unassembled WGS sequence"/>
</dbReference>